<keyword evidence="3" id="KW-1185">Reference proteome</keyword>
<feature type="transmembrane region" description="Helical" evidence="1">
    <location>
        <begin position="20"/>
        <end position="37"/>
    </location>
</feature>
<feature type="transmembrane region" description="Helical" evidence="1">
    <location>
        <begin position="57"/>
        <end position="79"/>
    </location>
</feature>
<protein>
    <submittedName>
        <fullName evidence="2">Uncharacterized protein</fullName>
    </submittedName>
</protein>
<accession>A0ABM9PET6</accession>
<dbReference type="RefSeq" id="WP_348718387.1">
    <property type="nucleotide sequence ID" value="NZ_CAXJIO010000015.1"/>
</dbReference>
<organism evidence="2 3">
    <name type="scientific">Tenacibaculum polynesiense</name>
    <dbReference type="NCBI Taxonomy" id="3137857"/>
    <lineage>
        <taxon>Bacteria</taxon>
        <taxon>Pseudomonadati</taxon>
        <taxon>Bacteroidota</taxon>
        <taxon>Flavobacteriia</taxon>
        <taxon>Flavobacteriales</taxon>
        <taxon>Flavobacteriaceae</taxon>
        <taxon>Tenacibaculum</taxon>
    </lineage>
</organism>
<evidence type="ECO:0000313" key="2">
    <source>
        <dbReference type="EMBL" id="CAL2104128.1"/>
    </source>
</evidence>
<dbReference type="Proteomes" id="UP001497527">
    <property type="component" value="Unassembled WGS sequence"/>
</dbReference>
<keyword evidence="1" id="KW-0472">Membrane</keyword>
<keyword evidence="1" id="KW-1133">Transmembrane helix</keyword>
<proteinExistence type="predicted"/>
<keyword evidence="1" id="KW-0812">Transmembrane</keyword>
<gene>
    <name evidence="2" type="ORF">T190423A01A_60065</name>
</gene>
<sequence length="88" mass="10125">MENIDKINIKLKDLKSCYRIIALGLIIICIAFTLDFLNNLSTNPIQFIKQMGMPTRFLGLGILLFGVGRHLHLLHLNVLKMNQEKMKM</sequence>
<reference evidence="2 3" key="1">
    <citation type="submission" date="2024-05" db="EMBL/GenBank/DDBJ databases">
        <authorList>
            <person name="Duchaud E."/>
        </authorList>
    </citation>
    <scope>NUCLEOTIDE SEQUENCE [LARGE SCALE GENOMIC DNA]</scope>
    <source>
        <strain evidence="2">Ena-SAMPLE-TAB-13-05-2024-13:56:06:370-140308</strain>
    </source>
</reference>
<dbReference type="EMBL" id="CAXJIO010000015">
    <property type="protein sequence ID" value="CAL2104128.1"/>
    <property type="molecule type" value="Genomic_DNA"/>
</dbReference>
<evidence type="ECO:0000313" key="3">
    <source>
        <dbReference type="Proteomes" id="UP001497527"/>
    </source>
</evidence>
<comment type="caution">
    <text evidence="2">The sequence shown here is derived from an EMBL/GenBank/DDBJ whole genome shotgun (WGS) entry which is preliminary data.</text>
</comment>
<evidence type="ECO:0000256" key="1">
    <source>
        <dbReference type="SAM" id="Phobius"/>
    </source>
</evidence>
<name>A0ABM9PET6_9FLAO</name>